<dbReference type="EMBL" id="LXQA010035403">
    <property type="protein sequence ID" value="MCH97601.1"/>
    <property type="molecule type" value="Genomic_DNA"/>
</dbReference>
<dbReference type="AlphaFoldDB" id="A0A392NDI0"/>
<evidence type="ECO:0000256" key="3">
    <source>
        <dbReference type="ARBA" id="ARBA00022989"/>
    </source>
</evidence>
<dbReference type="PANTHER" id="PTHR34457:SF3">
    <property type="entry name" value="PROTEIN TIC236, CHLOROPLASTIC"/>
    <property type="match status" value="1"/>
</dbReference>
<dbReference type="InterPro" id="IPR053022">
    <property type="entry name" value="Chloroplast_translocon_comp"/>
</dbReference>
<evidence type="ECO:0000313" key="6">
    <source>
        <dbReference type="EMBL" id="MCH97601.1"/>
    </source>
</evidence>
<feature type="non-terminal residue" evidence="6">
    <location>
        <position position="161"/>
    </location>
</feature>
<comment type="subcellular location">
    <subcellularLocation>
        <location evidence="1">Membrane</location>
        <topology evidence="1">Single-pass membrane protein</topology>
    </subcellularLocation>
</comment>
<reference evidence="6 7" key="1">
    <citation type="journal article" date="2018" name="Front. Plant Sci.">
        <title>Red Clover (Trifolium pratense) and Zigzag Clover (T. medium) - A Picture of Genomic Similarities and Differences.</title>
        <authorList>
            <person name="Dluhosova J."/>
            <person name="Istvanek J."/>
            <person name="Nedelnik J."/>
            <person name="Repkova J."/>
        </authorList>
    </citation>
    <scope>NUCLEOTIDE SEQUENCE [LARGE SCALE GENOMIC DNA]</scope>
    <source>
        <strain evidence="7">cv. 10/8</strain>
        <tissue evidence="6">Leaf</tissue>
    </source>
</reference>
<feature type="domain" description="Translocation and assembly module TamB C-terminal" evidence="5">
    <location>
        <begin position="2"/>
        <end position="158"/>
    </location>
</feature>
<dbReference type="GO" id="GO:0009306">
    <property type="term" value="P:protein secretion"/>
    <property type="evidence" value="ECO:0007669"/>
    <property type="project" value="InterPro"/>
</dbReference>
<dbReference type="Pfam" id="PF04357">
    <property type="entry name" value="TamB"/>
    <property type="match status" value="1"/>
</dbReference>
<evidence type="ECO:0000256" key="4">
    <source>
        <dbReference type="ARBA" id="ARBA00023136"/>
    </source>
</evidence>
<dbReference type="Proteomes" id="UP000265520">
    <property type="component" value="Unassembled WGS sequence"/>
</dbReference>
<dbReference type="GO" id="GO:0005886">
    <property type="term" value="C:plasma membrane"/>
    <property type="evidence" value="ECO:0007669"/>
    <property type="project" value="InterPro"/>
</dbReference>
<sequence>MQITGSILQPNISGNIKLSHGEAYLPHDRGGAPASNRFPSNQSMLPSGGVSQVFASRYVSRFFSSGSPSASAKTSQFSGSVNKSSQVENEMEQVQIKPNVEICLNDLKLVLGPELKIVYPLILNFAVSGELELNGLAHPKWIKPRGILAFENGEVDLVATQ</sequence>
<dbReference type="PANTHER" id="PTHR34457">
    <property type="entry name" value="EMBRYO DEFECTIVE 2410"/>
    <property type="match status" value="1"/>
</dbReference>
<keyword evidence="7" id="KW-1185">Reference proteome</keyword>
<name>A0A392NDI0_9FABA</name>
<evidence type="ECO:0000256" key="2">
    <source>
        <dbReference type="ARBA" id="ARBA00022692"/>
    </source>
</evidence>
<comment type="caution">
    <text evidence="6">The sequence shown here is derived from an EMBL/GenBank/DDBJ whole genome shotgun (WGS) entry which is preliminary data.</text>
</comment>
<organism evidence="6 7">
    <name type="scientific">Trifolium medium</name>
    <dbReference type="NCBI Taxonomy" id="97028"/>
    <lineage>
        <taxon>Eukaryota</taxon>
        <taxon>Viridiplantae</taxon>
        <taxon>Streptophyta</taxon>
        <taxon>Embryophyta</taxon>
        <taxon>Tracheophyta</taxon>
        <taxon>Spermatophyta</taxon>
        <taxon>Magnoliopsida</taxon>
        <taxon>eudicotyledons</taxon>
        <taxon>Gunneridae</taxon>
        <taxon>Pentapetalae</taxon>
        <taxon>rosids</taxon>
        <taxon>fabids</taxon>
        <taxon>Fabales</taxon>
        <taxon>Fabaceae</taxon>
        <taxon>Papilionoideae</taxon>
        <taxon>50 kb inversion clade</taxon>
        <taxon>NPAAA clade</taxon>
        <taxon>Hologalegina</taxon>
        <taxon>IRL clade</taxon>
        <taxon>Trifolieae</taxon>
        <taxon>Trifolium</taxon>
    </lineage>
</organism>
<evidence type="ECO:0000259" key="5">
    <source>
        <dbReference type="Pfam" id="PF04357"/>
    </source>
</evidence>
<keyword evidence="3" id="KW-1133">Transmembrane helix</keyword>
<dbReference type="InterPro" id="IPR007452">
    <property type="entry name" value="TamB_C"/>
</dbReference>
<evidence type="ECO:0000256" key="1">
    <source>
        <dbReference type="ARBA" id="ARBA00004167"/>
    </source>
</evidence>
<keyword evidence="4" id="KW-0472">Membrane</keyword>
<evidence type="ECO:0000313" key="7">
    <source>
        <dbReference type="Proteomes" id="UP000265520"/>
    </source>
</evidence>
<accession>A0A392NDI0</accession>
<proteinExistence type="predicted"/>
<protein>
    <submittedName>
        <fullName evidence="6">Embryo defective 2410 protein</fullName>
    </submittedName>
</protein>
<keyword evidence="2" id="KW-0812">Transmembrane</keyword>